<comment type="caution">
    <text evidence="2">The sequence shown here is derived from an EMBL/GenBank/DDBJ whole genome shotgun (WGS) entry which is preliminary data.</text>
</comment>
<dbReference type="AlphaFoldDB" id="A0A0L6CPN2"/>
<feature type="region of interest" description="Disordered" evidence="1">
    <location>
        <begin position="103"/>
        <end position="124"/>
    </location>
</feature>
<evidence type="ECO:0000313" key="2">
    <source>
        <dbReference type="EMBL" id="KNX39724.1"/>
    </source>
</evidence>
<accession>A0A0L6CPN2</accession>
<protein>
    <submittedName>
        <fullName evidence="2">Uncharacterized protein</fullName>
    </submittedName>
</protein>
<dbReference type="EMBL" id="LAIR01000001">
    <property type="protein sequence ID" value="KNX39724.1"/>
    <property type="molecule type" value="Genomic_DNA"/>
</dbReference>
<proteinExistence type="predicted"/>
<dbReference type="Proteomes" id="UP000037397">
    <property type="component" value="Unassembled WGS sequence"/>
</dbReference>
<sequence>MARRTGLDKAEVEAVRKAHKAGVTGEKVTQREGLSLTDLALLAPYEDDPEAMEFLTAFRSSGDGLKRRIDSWHSAKEDEALMSQAREYWQDKGARLTRKDYDDRRLTPKEVTTREGKPLPQDPEVLAQMPGVELALSIDRRRGKDKDGNNVTEKYVRVEALVSKPSQNGYMKRTTDAQGSILDAEQAKEQRRAATQARNEWGEAEQARRAFIAGLLDAKTPPTGHENIVAAWLAQGNRPNLVQIAPLFHADAAQILRQIKSPRTTAKRRQTLAAVVALMQWEAGTSLTTHKYPDSIDGHMMRALIKAGHQATEAERSITK</sequence>
<keyword evidence="3" id="KW-1185">Reference proteome</keyword>
<evidence type="ECO:0000256" key="1">
    <source>
        <dbReference type="SAM" id="MobiDB-lite"/>
    </source>
</evidence>
<reference evidence="3" key="1">
    <citation type="submission" date="2015-03" db="EMBL/GenBank/DDBJ databases">
        <title>Luteipulveratus halotolerans sp. nov., a novel actinobacterium (Dermacoccaceae) from Sarawak, Malaysia.</title>
        <authorList>
            <person name="Juboi H."/>
            <person name="Basik A."/>
            <person name="Shamsul S.S."/>
            <person name="Arnold P."/>
            <person name="Schmitt E.K."/>
            <person name="Sanglier J.-J."/>
            <person name="Yeo T."/>
        </authorList>
    </citation>
    <scope>NUCLEOTIDE SEQUENCE [LARGE SCALE GENOMIC DNA]</scope>
    <source>
        <strain evidence="3">C296001</strain>
    </source>
</reference>
<organism evidence="2 3">
    <name type="scientific">Luteipulveratus halotolerans</name>
    <dbReference type="NCBI Taxonomy" id="1631356"/>
    <lineage>
        <taxon>Bacteria</taxon>
        <taxon>Bacillati</taxon>
        <taxon>Actinomycetota</taxon>
        <taxon>Actinomycetes</taxon>
        <taxon>Micrococcales</taxon>
        <taxon>Dermacoccaceae</taxon>
        <taxon>Luteipulveratus</taxon>
    </lineage>
</organism>
<evidence type="ECO:0000313" key="3">
    <source>
        <dbReference type="Proteomes" id="UP000037397"/>
    </source>
</evidence>
<feature type="compositionally biased region" description="Basic and acidic residues" evidence="1">
    <location>
        <begin position="103"/>
        <end position="117"/>
    </location>
</feature>
<name>A0A0L6CPN2_9MICO</name>
<gene>
    <name evidence="2" type="ORF">VV01_00385</name>
</gene>